<accession>T1A4M0</accession>
<proteinExistence type="inferred from homology"/>
<reference evidence="8" key="2">
    <citation type="journal article" date="2014" name="ISME J.">
        <title>Microbial stratification in low pH oxic and suboxic macroscopic growths along an acid mine drainage.</title>
        <authorList>
            <person name="Mendez-Garcia C."/>
            <person name="Mesa V."/>
            <person name="Sprenger R.R."/>
            <person name="Richter M."/>
            <person name="Diez M.S."/>
            <person name="Solano J."/>
            <person name="Bargiela R."/>
            <person name="Golyshina O.V."/>
            <person name="Manteca A."/>
            <person name="Ramos J.L."/>
            <person name="Gallego J.R."/>
            <person name="Llorente I."/>
            <person name="Martins Dos Santos V.A."/>
            <person name="Jensen O.N."/>
            <person name="Pelaez A.I."/>
            <person name="Sanchez J."/>
            <person name="Ferrer M."/>
        </authorList>
    </citation>
    <scope>NUCLEOTIDE SEQUENCE</scope>
</reference>
<comment type="subcellular location">
    <subcellularLocation>
        <location evidence="1">Membrane</location>
        <topology evidence="1">Multi-pass membrane protein</topology>
    </subcellularLocation>
</comment>
<sequence>MNIAVAILIAVWLFVLVLGLLARRGRVMNLEQWTVGRRGFGGLLIFFLLAGEIYTTFTFLGASGWAYGYGGVSYYIIAYGALAYGLGYWLLPPIWRYAQERKLYSQTDFFVAQYGSRALGAGVAVVGILAMFPYLALQLEGLGLIVEVTTGGRIGALPAVLLGTFALTLYVMISGIRAAAWTAAIKDVSLLLVVLFLGLYLPFHASGGVGPMFHEIARRMPHFLKLPHTGKNAIWFSSTVLLSVLGFYLWPHTFGSVYAARDADLFRKNAIVLPLYQLILLFVFLGGFAALVLLPGLHDHDLALLAAAAQSLPAWVLGLIGGAGLLAALVPGSMLLLAIATQLARNLIGFGLAGWDEEKLNLLARALVPLIALSAIAFEWLSGKGIVVLLLLGYGFVTQLLPALLASLLPRNPVSAPAVWVGAGAGVGVVVLLYFGGPRVHTLLEGLPLPWRDMNYGILALILNALLMLAVTALSRLRAGRPPLLLDAGRS</sequence>
<feature type="transmembrane region" description="Helical" evidence="7">
    <location>
        <begin position="6"/>
        <end position="22"/>
    </location>
</feature>
<dbReference type="PANTHER" id="PTHR48086">
    <property type="entry name" value="SODIUM/PROLINE SYMPORTER-RELATED"/>
    <property type="match status" value="1"/>
</dbReference>
<reference evidence="8" key="1">
    <citation type="submission" date="2013-08" db="EMBL/GenBank/DDBJ databases">
        <authorList>
            <person name="Mendez C."/>
            <person name="Richter M."/>
            <person name="Ferrer M."/>
            <person name="Sanchez J."/>
        </authorList>
    </citation>
    <scope>NUCLEOTIDE SEQUENCE</scope>
</reference>
<dbReference type="PROSITE" id="PS50283">
    <property type="entry name" value="NA_SOLUT_SYMP_3"/>
    <property type="match status" value="1"/>
</dbReference>
<comment type="similarity">
    <text evidence="2">Belongs to the sodium:solute symporter (SSF) (TC 2.A.21) family.</text>
</comment>
<dbReference type="InterPro" id="IPR050277">
    <property type="entry name" value="Sodium:Solute_Symporter"/>
</dbReference>
<dbReference type="InterPro" id="IPR038377">
    <property type="entry name" value="Na/Glc_symporter_sf"/>
</dbReference>
<feature type="transmembrane region" description="Helical" evidence="7">
    <location>
        <begin position="118"/>
        <end position="136"/>
    </location>
</feature>
<feature type="transmembrane region" description="Helical" evidence="7">
    <location>
        <begin position="43"/>
        <end position="66"/>
    </location>
</feature>
<dbReference type="Gene3D" id="1.20.1730.10">
    <property type="entry name" value="Sodium/glucose cotransporter"/>
    <property type="match status" value="1"/>
</dbReference>
<feature type="transmembrane region" description="Helical" evidence="7">
    <location>
        <begin position="456"/>
        <end position="474"/>
    </location>
</feature>
<evidence type="ECO:0000256" key="6">
    <source>
        <dbReference type="ARBA" id="ARBA00023136"/>
    </source>
</evidence>
<evidence type="ECO:0000256" key="1">
    <source>
        <dbReference type="ARBA" id="ARBA00004141"/>
    </source>
</evidence>
<keyword evidence="3" id="KW-0813">Transport</keyword>
<feature type="transmembrane region" description="Helical" evidence="7">
    <location>
        <begin position="156"/>
        <end position="176"/>
    </location>
</feature>
<dbReference type="AlphaFoldDB" id="T1A4M0"/>
<feature type="transmembrane region" description="Helical" evidence="7">
    <location>
        <begin position="362"/>
        <end position="380"/>
    </location>
</feature>
<dbReference type="GO" id="GO:0005886">
    <property type="term" value="C:plasma membrane"/>
    <property type="evidence" value="ECO:0007669"/>
    <property type="project" value="TreeGrafter"/>
</dbReference>
<gene>
    <name evidence="8" type="ORF">B1B_10838</name>
</gene>
<feature type="transmembrane region" description="Helical" evidence="7">
    <location>
        <begin position="314"/>
        <end position="341"/>
    </location>
</feature>
<keyword evidence="4 7" id="KW-0812">Transmembrane</keyword>
<feature type="transmembrane region" description="Helical" evidence="7">
    <location>
        <begin position="271"/>
        <end position="294"/>
    </location>
</feature>
<evidence type="ECO:0000256" key="5">
    <source>
        <dbReference type="ARBA" id="ARBA00022989"/>
    </source>
</evidence>
<comment type="caution">
    <text evidence="8">The sequence shown here is derived from an EMBL/GenBank/DDBJ whole genome shotgun (WGS) entry which is preliminary data.</text>
</comment>
<protein>
    <submittedName>
        <fullName evidence="8">Sodium/solute symporter family protein</fullName>
    </submittedName>
</protein>
<feature type="transmembrane region" description="Helical" evidence="7">
    <location>
        <begin position="386"/>
        <end position="406"/>
    </location>
</feature>
<evidence type="ECO:0000256" key="7">
    <source>
        <dbReference type="SAM" id="Phobius"/>
    </source>
</evidence>
<feature type="transmembrane region" description="Helical" evidence="7">
    <location>
        <begin position="188"/>
        <end position="213"/>
    </location>
</feature>
<feature type="transmembrane region" description="Helical" evidence="7">
    <location>
        <begin position="233"/>
        <end position="250"/>
    </location>
</feature>
<evidence type="ECO:0000256" key="3">
    <source>
        <dbReference type="ARBA" id="ARBA00022448"/>
    </source>
</evidence>
<evidence type="ECO:0000256" key="4">
    <source>
        <dbReference type="ARBA" id="ARBA00022692"/>
    </source>
</evidence>
<dbReference type="EMBL" id="AUZY01007023">
    <property type="protein sequence ID" value="EQD51868.1"/>
    <property type="molecule type" value="Genomic_DNA"/>
</dbReference>
<keyword evidence="5 7" id="KW-1133">Transmembrane helix</keyword>
<evidence type="ECO:0000256" key="2">
    <source>
        <dbReference type="ARBA" id="ARBA00006434"/>
    </source>
</evidence>
<name>T1A4M0_9ZZZZ</name>
<keyword evidence="6 7" id="KW-0472">Membrane</keyword>
<feature type="transmembrane region" description="Helical" evidence="7">
    <location>
        <begin position="72"/>
        <end position="91"/>
    </location>
</feature>
<organism evidence="8">
    <name type="scientific">mine drainage metagenome</name>
    <dbReference type="NCBI Taxonomy" id="410659"/>
    <lineage>
        <taxon>unclassified sequences</taxon>
        <taxon>metagenomes</taxon>
        <taxon>ecological metagenomes</taxon>
    </lineage>
</organism>
<dbReference type="PANTHER" id="PTHR48086:SF8">
    <property type="entry name" value="MONOCARBOXYLIC ACID PERMEASE"/>
    <property type="match status" value="1"/>
</dbReference>
<dbReference type="GO" id="GO:0022857">
    <property type="term" value="F:transmembrane transporter activity"/>
    <property type="evidence" value="ECO:0007669"/>
    <property type="project" value="InterPro"/>
</dbReference>
<dbReference type="InterPro" id="IPR001734">
    <property type="entry name" value="Na/solute_symporter"/>
</dbReference>
<evidence type="ECO:0000313" key="8">
    <source>
        <dbReference type="EMBL" id="EQD51868.1"/>
    </source>
</evidence>
<feature type="transmembrane region" description="Helical" evidence="7">
    <location>
        <begin position="418"/>
        <end position="436"/>
    </location>
</feature>